<feature type="region of interest" description="Disordered" evidence="1">
    <location>
        <begin position="15"/>
        <end position="195"/>
    </location>
</feature>
<evidence type="ECO:0000313" key="2">
    <source>
        <dbReference type="EMBL" id="GMK54179.1"/>
    </source>
</evidence>
<keyword evidence="3" id="KW-1185">Reference proteome</keyword>
<gene>
    <name evidence="2" type="ORF">CspeluHIS016_0107650</name>
</gene>
<comment type="caution">
    <text evidence="2">The sequence shown here is derived from an EMBL/GenBank/DDBJ whole genome shotgun (WGS) entry which is preliminary data.</text>
</comment>
<proteinExistence type="predicted"/>
<dbReference type="AlphaFoldDB" id="A0AAD3TPA3"/>
<feature type="compositionally biased region" description="Polar residues" evidence="1">
    <location>
        <begin position="116"/>
        <end position="128"/>
    </location>
</feature>
<dbReference type="Proteomes" id="UP001222932">
    <property type="component" value="Unassembled WGS sequence"/>
</dbReference>
<feature type="compositionally biased region" description="Polar residues" evidence="1">
    <location>
        <begin position="168"/>
        <end position="189"/>
    </location>
</feature>
<sequence length="195" mass="20694">MPASRRAPLVELPLTDYIPHPNGAIKTHCPSPLSLPTKRGPPTPSKDSPSTPKRRLRHAVNPLARVTVSAASLATDDLGTGKSPARRLFVNNPATPEASRMASPAVLAPSPPLSSRTGTENHPALSTSRPRDPIHDPGFCVFFDPTGAAQPPHSELPPLVSHNRNEENTPPCQGTPVSKSTRVLRSHNSPAIRAA</sequence>
<reference evidence="2" key="1">
    <citation type="journal article" date="2023" name="BMC Genomics">
        <title>Chromosome-level genome assemblies of Cutaneotrichosporon spp. (Trichosporonales, Basidiomycota) reveal imbalanced evolution between nucleotide sequences and chromosome synteny.</title>
        <authorList>
            <person name="Kobayashi Y."/>
            <person name="Kayamori A."/>
            <person name="Aoki K."/>
            <person name="Shiwa Y."/>
            <person name="Matsutani M."/>
            <person name="Fujita N."/>
            <person name="Sugita T."/>
            <person name="Iwasaki W."/>
            <person name="Tanaka N."/>
            <person name="Takashima M."/>
        </authorList>
    </citation>
    <scope>NUCLEOTIDE SEQUENCE</scope>
    <source>
        <strain evidence="2">HIS016</strain>
    </source>
</reference>
<reference evidence="2" key="2">
    <citation type="submission" date="2023-06" db="EMBL/GenBank/DDBJ databases">
        <authorList>
            <person name="Kobayashi Y."/>
            <person name="Kayamori A."/>
            <person name="Aoki K."/>
            <person name="Shiwa Y."/>
            <person name="Fujita N."/>
            <person name="Sugita T."/>
            <person name="Iwasaki W."/>
            <person name="Tanaka N."/>
            <person name="Takashima M."/>
        </authorList>
    </citation>
    <scope>NUCLEOTIDE SEQUENCE</scope>
    <source>
        <strain evidence="2">HIS016</strain>
    </source>
</reference>
<accession>A0AAD3TPA3</accession>
<name>A0AAD3TPA3_9TREE</name>
<evidence type="ECO:0000313" key="3">
    <source>
        <dbReference type="Proteomes" id="UP001222932"/>
    </source>
</evidence>
<organism evidence="2 3">
    <name type="scientific">Cutaneotrichosporon spelunceum</name>
    <dbReference type="NCBI Taxonomy" id="1672016"/>
    <lineage>
        <taxon>Eukaryota</taxon>
        <taxon>Fungi</taxon>
        <taxon>Dikarya</taxon>
        <taxon>Basidiomycota</taxon>
        <taxon>Agaricomycotina</taxon>
        <taxon>Tremellomycetes</taxon>
        <taxon>Trichosporonales</taxon>
        <taxon>Trichosporonaceae</taxon>
        <taxon>Cutaneotrichosporon</taxon>
    </lineage>
</organism>
<dbReference type="EMBL" id="BTCM01000001">
    <property type="protein sequence ID" value="GMK54179.1"/>
    <property type="molecule type" value="Genomic_DNA"/>
</dbReference>
<evidence type="ECO:0000256" key="1">
    <source>
        <dbReference type="SAM" id="MobiDB-lite"/>
    </source>
</evidence>
<protein>
    <submittedName>
        <fullName evidence="2">Uncharacterized protein</fullName>
    </submittedName>
</protein>